<keyword evidence="5 7" id="KW-1133">Transmembrane helix</keyword>
<dbReference type="InterPro" id="IPR051447">
    <property type="entry name" value="Lipoprotein-release_system"/>
</dbReference>
<reference evidence="9" key="1">
    <citation type="journal article" date="2020" name="mSystems">
        <title>Genome- and Community-Level Interaction Insights into Carbon Utilization and Element Cycling Functions of Hydrothermarchaeota in Hydrothermal Sediment.</title>
        <authorList>
            <person name="Zhou Z."/>
            <person name="Liu Y."/>
            <person name="Xu W."/>
            <person name="Pan J."/>
            <person name="Luo Z.H."/>
            <person name="Li M."/>
        </authorList>
    </citation>
    <scope>NUCLEOTIDE SEQUENCE [LARGE SCALE GENOMIC DNA]</scope>
    <source>
        <strain evidence="9">SpSt-265</strain>
        <strain evidence="10">SpSt-465</strain>
    </source>
</reference>
<keyword evidence="3" id="KW-1003">Cell membrane</keyword>
<name>A0A7C1SDS7_UNCW3</name>
<organism evidence="9">
    <name type="scientific">candidate division WOR-3 bacterium</name>
    <dbReference type="NCBI Taxonomy" id="2052148"/>
    <lineage>
        <taxon>Bacteria</taxon>
        <taxon>Bacteria division WOR-3</taxon>
    </lineage>
</organism>
<accession>A0A7C1SDS7</accession>
<sequence>MSWFVIKGILRDRSRSLFPLVVVTVGVALAVFLDAYLRGAQDSIFAATARLATGHLRVVPRAQAELGNRYDFRFTLKDIDSLVSSLSQRYPEISWHPRFRFSGVIRSRKTGLPGMPFTGLGVDLNPEGSERKRLRLGQGLIAGGLPESGGAGLGFRLAQQLGVVPGDTVVIVTTRADGELMEIPLAVAGIIRFGVTALDRQLLVMDIGEVQTLLGAGHRATELLGFFQHGFYDDRRAVALARSFNLQPAGGEEQSAPVMQALRDAAGFGSLIELINSATGLVVFIFVLAMAVVLLNAGLLNSLRRYQEIGIRLALGETKLQVYGSLLSEAFFIGIAGSLLGTLLGLGVSWYLQTHGLDISGMMRNASVVMEDVLRARIAGRTFFIGFLPGLAATFAGSALAGLSIFRRSPARLTRELAE</sequence>
<dbReference type="AlphaFoldDB" id="A0A7C1SDS7"/>
<evidence type="ECO:0000256" key="5">
    <source>
        <dbReference type="ARBA" id="ARBA00022989"/>
    </source>
</evidence>
<comment type="similarity">
    <text evidence="2">Belongs to the ABC-4 integral membrane protein family. LolC/E subfamily.</text>
</comment>
<gene>
    <name evidence="9" type="ORF">ENP94_06295</name>
    <name evidence="10" type="ORF">ENS16_00160</name>
</gene>
<evidence type="ECO:0000256" key="6">
    <source>
        <dbReference type="ARBA" id="ARBA00023136"/>
    </source>
</evidence>
<evidence type="ECO:0000256" key="3">
    <source>
        <dbReference type="ARBA" id="ARBA00022475"/>
    </source>
</evidence>
<dbReference type="GO" id="GO:0044874">
    <property type="term" value="P:lipoprotein localization to outer membrane"/>
    <property type="evidence" value="ECO:0007669"/>
    <property type="project" value="TreeGrafter"/>
</dbReference>
<feature type="transmembrane region" description="Helical" evidence="7">
    <location>
        <begin position="383"/>
        <end position="406"/>
    </location>
</feature>
<comment type="subcellular location">
    <subcellularLocation>
        <location evidence="1">Cell membrane</location>
        <topology evidence="1">Multi-pass membrane protein</topology>
    </subcellularLocation>
</comment>
<evidence type="ECO:0000259" key="8">
    <source>
        <dbReference type="Pfam" id="PF02687"/>
    </source>
</evidence>
<dbReference type="PANTHER" id="PTHR30489">
    <property type="entry name" value="LIPOPROTEIN-RELEASING SYSTEM TRANSMEMBRANE PROTEIN LOLE"/>
    <property type="match status" value="1"/>
</dbReference>
<feature type="transmembrane region" description="Helical" evidence="7">
    <location>
        <begin position="322"/>
        <end position="352"/>
    </location>
</feature>
<protein>
    <submittedName>
        <fullName evidence="9">ABC transporter permease</fullName>
    </submittedName>
</protein>
<comment type="caution">
    <text evidence="9">The sequence shown here is derived from an EMBL/GenBank/DDBJ whole genome shotgun (WGS) entry which is preliminary data.</text>
</comment>
<evidence type="ECO:0000256" key="1">
    <source>
        <dbReference type="ARBA" id="ARBA00004651"/>
    </source>
</evidence>
<evidence type="ECO:0000256" key="4">
    <source>
        <dbReference type="ARBA" id="ARBA00022692"/>
    </source>
</evidence>
<keyword evidence="6 7" id="KW-0472">Membrane</keyword>
<dbReference type="EMBL" id="DSLG01000007">
    <property type="protein sequence ID" value="HEA87601.1"/>
    <property type="molecule type" value="Genomic_DNA"/>
</dbReference>
<evidence type="ECO:0000256" key="7">
    <source>
        <dbReference type="SAM" id="Phobius"/>
    </source>
</evidence>
<feature type="domain" description="ABC3 transporter permease C-terminal" evidence="8">
    <location>
        <begin position="281"/>
        <end position="410"/>
    </location>
</feature>
<evidence type="ECO:0000256" key="2">
    <source>
        <dbReference type="ARBA" id="ARBA00005236"/>
    </source>
</evidence>
<dbReference type="GO" id="GO:0098797">
    <property type="term" value="C:plasma membrane protein complex"/>
    <property type="evidence" value="ECO:0007669"/>
    <property type="project" value="TreeGrafter"/>
</dbReference>
<evidence type="ECO:0000313" key="10">
    <source>
        <dbReference type="EMBL" id="HFJ53096.1"/>
    </source>
</evidence>
<dbReference type="EMBL" id="DSTU01000001">
    <property type="protein sequence ID" value="HFJ53096.1"/>
    <property type="molecule type" value="Genomic_DNA"/>
</dbReference>
<keyword evidence="4 7" id="KW-0812">Transmembrane</keyword>
<feature type="transmembrane region" description="Helical" evidence="7">
    <location>
        <begin position="17"/>
        <end position="37"/>
    </location>
</feature>
<evidence type="ECO:0000313" key="9">
    <source>
        <dbReference type="EMBL" id="HEA87601.1"/>
    </source>
</evidence>
<feature type="transmembrane region" description="Helical" evidence="7">
    <location>
        <begin position="281"/>
        <end position="301"/>
    </location>
</feature>
<dbReference type="Pfam" id="PF02687">
    <property type="entry name" value="FtsX"/>
    <property type="match status" value="1"/>
</dbReference>
<dbReference type="PANTHER" id="PTHR30489:SF0">
    <property type="entry name" value="LIPOPROTEIN-RELEASING SYSTEM TRANSMEMBRANE PROTEIN LOLE"/>
    <property type="match status" value="1"/>
</dbReference>
<dbReference type="InterPro" id="IPR003838">
    <property type="entry name" value="ABC3_permease_C"/>
</dbReference>
<proteinExistence type="inferred from homology"/>